<dbReference type="SMART" id="SM01043">
    <property type="entry name" value="BTAD"/>
    <property type="match status" value="1"/>
</dbReference>
<evidence type="ECO:0000256" key="2">
    <source>
        <dbReference type="ARBA" id="ARBA00023015"/>
    </source>
</evidence>
<dbReference type="SUPFAM" id="SSF46894">
    <property type="entry name" value="C-terminal effector domain of the bipartite response regulators"/>
    <property type="match status" value="1"/>
</dbReference>
<dbReference type="Pfam" id="PF13424">
    <property type="entry name" value="TPR_12"/>
    <property type="match status" value="2"/>
</dbReference>
<dbReference type="InterPro" id="IPR001867">
    <property type="entry name" value="OmpR/PhoB-type_DNA-bd"/>
</dbReference>
<dbReference type="CDD" id="cd00383">
    <property type="entry name" value="trans_reg_C"/>
    <property type="match status" value="1"/>
</dbReference>
<protein>
    <submittedName>
        <fullName evidence="8">BTAD domain-containing putative transcriptional regulator</fullName>
    </submittedName>
</protein>
<dbReference type="EMBL" id="JBHLUD010000020">
    <property type="protein sequence ID" value="MFC0549141.1"/>
    <property type="molecule type" value="Genomic_DNA"/>
</dbReference>
<dbReference type="InterPro" id="IPR051677">
    <property type="entry name" value="AfsR-DnrI-RedD_regulator"/>
</dbReference>
<dbReference type="SUPFAM" id="SSF52540">
    <property type="entry name" value="P-loop containing nucleoside triphosphate hydrolases"/>
    <property type="match status" value="1"/>
</dbReference>
<dbReference type="PANTHER" id="PTHR35807:SF1">
    <property type="entry name" value="TRANSCRIPTIONAL REGULATOR REDD"/>
    <property type="match status" value="1"/>
</dbReference>
<dbReference type="InterPro" id="IPR027417">
    <property type="entry name" value="P-loop_NTPase"/>
</dbReference>
<dbReference type="Pfam" id="PF00486">
    <property type="entry name" value="Trans_reg_C"/>
    <property type="match status" value="1"/>
</dbReference>
<dbReference type="Gene3D" id="1.10.10.10">
    <property type="entry name" value="Winged helix-like DNA-binding domain superfamily/Winged helix DNA-binding domain"/>
    <property type="match status" value="1"/>
</dbReference>
<dbReference type="Gene3D" id="3.40.50.300">
    <property type="entry name" value="P-loop containing nucleotide triphosphate hydrolases"/>
    <property type="match status" value="1"/>
</dbReference>
<keyword evidence="2" id="KW-0805">Transcription regulation</keyword>
<dbReference type="CDD" id="cd15831">
    <property type="entry name" value="BTAD"/>
    <property type="match status" value="1"/>
</dbReference>
<evidence type="ECO:0000256" key="6">
    <source>
        <dbReference type="PROSITE-ProRule" id="PRU01091"/>
    </source>
</evidence>
<dbReference type="PROSITE" id="PS51755">
    <property type="entry name" value="OMPR_PHOB"/>
    <property type="match status" value="1"/>
</dbReference>
<keyword evidence="4" id="KW-0804">Transcription</keyword>
<keyword evidence="5" id="KW-0802">TPR repeat</keyword>
<dbReference type="PROSITE" id="PS50005">
    <property type="entry name" value="TPR"/>
    <property type="match status" value="2"/>
</dbReference>
<dbReference type="Gene3D" id="1.25.40.10">
    <property type="entry name" value="Tetratricopeptide repeat domain"/>
    <property type="match status" value="3"/>
</dbReference>
<name>A0ABV6N946_9PSEU</name>
<feature type="repeat" description="TPR" evidence="5">
    <location>
        <begin position="854"/>
        <end position="887"/>
    </location>
</feature>
<dbReference type="RefSeq" id="WP_273940272.1">
    <property type="nucleotide sequence ID" value="NZ_CP097263.1"/>
</dbReference>
<evidence type="ECO:0000256" key="3">
    <source>
        <dbReference type="ARBA" id="ARBA00023125"/>
    </source>
</evidence>
<keyword evidence="3 6" id="KW-0238">DNA-binding</keyword>
<organism evidence="8 9">
    <name type="scientific">Kutzneria chonburiensis</name>
    <dbReference type="NCBI Taxonomy" id="1483604"/>
    <lineage>
        <taxon>Bacteria</taxon>
        <taxon>Bacillati</taxon>
        <taxon>Actinomycetota</taxon>
        <taxon>Actinomycetes</taxon>
        <taxon>Pseudonocardiales</taxon>
        <taxon>Pseudonocardiaceae</taxon>
        <taxon>Kutzneria</taxon>
    </lineage>
</organism>
<sequence length="947" mass="103530">MTIIEETALPDLGHLRIGLLGPVRAWLDDAEVAVGPPRQQALLAVLATNPNQVISRSELIDAIWGTEPPASAVGSVHTYVAGLRRALEPARKTFQVLVSAGSGYSLRVGPEGVDAERFTRYRQDARQLLGRGNPEAALAGFDRALALWAGTPLGGIGGPFADIERQRLAELRLDVIEERADLLLALRRPAEVVGQLKEVLEDHPLRESTRALLITALHQQGRAGEAKSVYQAGARLLDDRLGVQPGPALRRVYETLIDSEQPAEEILPRVVPSQLPHDTRRFTGRGEELRRLDGLLPAAGAVGGGSTVVITTIEGTAGIGKTSLAVHWSHLVRDMFPDGQVYLNLRGFDVADKPVQPHDALYTLLSAFRVPSEKIPQDTGGRSAMLRSVVAGRRMLMVLDNAMSTDQVTPLLPANQSCVVLVTSRNRLDGLVATGDGRQLTLGLFDKADSSALLASYLSPERVSEERDAFAELLGLCAGLPLALSIVGARAWCSPNLPLAQFVDELRDAHFRLDALDTGDDAASSVRAVFSWSYDALSPAAARMFRLLGLHAGPDVSRHAAGALADVTEDEARAQLDELVRAHLLELRADGRFQFHDLLRVYALERATSDESDAERDAAARRGVRWYMHAANQADRVMLTFKPVHNIIDPPPHWSFPTQADPDGAKAWFMAEETNLVEAIRRAAELGEHAVAWRLPQTMSSFWYVYNKRWELWNEMLRISLEHAVLDADTNGIASAHSSLGIVANDLKRYDEAVQHYLRAIELFPQLDEKWLVGITYNSLGHTYVALGRFPEAMAALRTAAEAYEATGNIWGRAWALQGTASAYNAMGDHAKALEYGRLTLAAWHDVDYKHGIGSGLNLLGEIHLAAGDYTSAIDYYDQAVQARQAINDRFGIANALRGKALSEWRAGLVDDARESYRRALPILTALESPELSEVEAELAQLDADHP</sequence>
<feature type="repeat" description="TPR" evidence="5">
    <location>
        <begin position="734"/>
        <end position="767"/>
    </location>
</feature>
<keyword evidence="9" id="KW-1185">Reference proteome</keyword>
<dbReference type="PROSITE" id="PS50293">
    <property type="entry name" value="TPR_REGION"/>
    <property type="match status" value="1"/>
</dbReference>
<comment type="similarity">
    <text evidence="1">Belongs to the AfsR/DnrI/RedD regulatory family.</text>
</comment>
<dbReference type="Proteomes" id="UP001589810">
    <property type="component" value="Unassembled WGS sequence"/>
</dbReference>
<dbReference type="SMART" id="SM00028">
    <property type="entry name" value="TPR"/>
    <property type="match status" value="6"/>
</dbReference>
<comment type="caution">
    <text evidence="8">The sequence shown here is derived from an EMBL/GenBank/DDBJ whole genome shotgun (WGS) entry which is preliminary data.</text>
</comment>
<gene>
    <name evidence="8" type="ORF">ACFFH7_47050</name>
</gene>
<evidence type="ECO:0000256" key="5">
    <source>
        <dbReference type="PROSITE-ProRule" id="PRU00339"/>
    </source>
</evidence>
<evidence type="ECO:0000256" key="4">
    <source>
        <dbReference type="ARBA" id="ARBA00023163"/>
    </source>
</evidence>
<dbReference type="InterPro" id="IPR011990">
    <property type="entry name" value="TPR-like_helical_dom_sf"/>
</dbReference>
<dbReference type="InterPro" id="IPR036388">
    <property type="entry name" value="WH-like_DNA-bd_sf"/>
</dbReference>
<dbReference type="SUPFAM" id="SSF48452">
    <property type="entry name" value="TPR-like"/>
    <property type="match status" value="2"/>
</dbReference>
<dbReference type="PRINTS" id="PR00364">
    <property type="entry name" value="DISEASERSIST"/>
</dbReference>
<accession>A0ABV6N946</accession>
<evidence type="ECO:0000256" key="1">
    <source>
        <dbReference type="ARBA" id="ARBA00005820"/>
    </source>
</evidence>
<dbReference type="Pfam" id="PF03704">
    <property type="entry name" value="BTAD"/>
    <property type="match status" value="1"/>
</dbReference>
<feature type="DNA-binding region" description="OmpR/PhoB-type" evidence="6">
    <location>
        <begin position="7"/>
        <end position="108"/>
    </location>
</feature>
<evidence type="ECO:0000259" key="7">
    <source>
        <dbReference type="PROSITE" id="PS51755"/>
    </source>
</evidence>
<dbReference type="PANTHER" id="PTHR35807">
    <property type="entry name" value="TRANSCRIPTIONAL REGULATOR REDD-RELATED"/>
    <property type="match status" value="1"/>
</dbReference>
<reference evidence="8 9" key="1">
    <citation type="submission" date="2024-09" db="EMBL/GenBank/DDBJ databases">
        <authorList>
            <person name="Sun Q."/>
            <person name="Mori K."/>
        </authorList>
    </citation>
    <scope>NUCLEOTIDE SEQUENCE [LARGE SCALE GENOMIC DNA]</scope>
    <source>
        <strain evidence="8 9">TBRC 1432</strain>
    </source>
</reference>
<evidence type="ECO:0000313" key="8">
    <source>
        <dbReference type="EMBL" id="MFC0549141.1"/>
    </source>
</evidence>
<dbReference type="InterPro" id="IPR019734">
    <property type="entry name" value="TPR_rpt"/>
</dbReference>
<dbReference type="InterPro" id="IPR016032">
    <property type="entry name" value="Sig_transdc_resp-reg_C-effctor"/>
</dbReference>
<feature type="domain" description="OmpR/PhoB-type" evidence="7">
    <location>
        <begin position="7"/>
        <end position="108"/>
    </location>
</feature>
<dbReference type="SMART" id="SM00862">
    <property type="entry name" value="Trans_reg_C"/>
    <property type="match status" value="1"/>
</dbReference>
<proteinExistence type="inferred from homology"/>
<evidence type="ECO:0000313" key="9">
    <source>
        <dbReference type="Proteomes" id="UP001589810"/>
    </source>
</evidence>
<dbReference type="InterPro" id="IPR005158">
    <property type="entry name" value="BTAD"/>
</dbReference>